<dbReference type="Proteomes" id="UP000182135">
    <property type="component" value="Unassembled WGS sequence"/>
</dbReference>
<dbReference type="eggNOG" id="COG0456">
    <property type="taxonomic scope" value="Bacteria"/>
</dbReference>
<gene>
    <name evidence="1" type="ORF">SAMN04487885_12614</name>
</gene>
<proteinExistence type="predicted"/>
<keyword evidence="2" id="KW-1185">Reference proteome</keyword>
<dbReference type="InterPro" id="IPR016181">
    <property type="entry name" value="Acyl_CoA_acyltransferase"/>
</dbReference>
<dbReference type="SUPFAM" id="SSF55729">
    <property type="entry name" value="Acyl-CoA N-acyltransferases (Nat)"/>
    <property type="match status" value="1"/>
</dbReference>
<evidence type="ECO:0008006" key="3">
    <source>
        <dbReference type="Google" id="ProtNLM"/>
    </source>
</evidence>
<evidence type="ECO:0000313" key="1">
    <source>
        <dbReference type="EMBL" id="SFG10820.1"/>
    </source>
</evidence>
<dbReference type="STRING" id="1529.SAMN04487885_12614"/>
<organism evidence="1 2">
    <name type="scientific">Clostridium cadaveris</name>
    <dbReference type="NCBI Taxonomy" id="1529"/>
    <lineage>
        <taxon>Bacteria</taxon>
        <taxon>Bacillati</taxon>
        <taxon>Bacillota</taxon>
        <taxon>Clostridia</taxon>
        <taxon>Eubacteriales</taxon>
        <taxon>Clostridiaceae</taxon>
        <taxon>Clostridium</taxon>
    </lineage>
</organism>
<reference evidence="1 2" key="1">
    <citation type="submission" date="2016-10" db="EMBL/GenBank/DDBJ databases">
        <authorList>
            <person name="de Groot N.N."/>
        </authorList>
    </citation>
    <scope>NUCLEOTIDE SEQUENCE [LARGE SCALE GENOMIC DNA]</scope>
    <source>
        <strain evidence="1 2">NLAE-zl-G419</strain>
    </source>
</reference>
<name>A0A1I2P5R5_9CLOT</name>
<dbReference type="Gene3D" id="3.40.630.30">
    <property type="match status" value="1"/>
</dbReference>
<sequence>MNEIERRAKLLGANIIRLDTFNWQGREFYTSIGYEEVGSYESVEDGFSEYFFLKRL</sequence>
<evidence type="ECO:0000313" key="2">
    <source>
        <dbReference type="Proteomes" id="UP000182135"/>
    </source>
</evidence>
<dbReference type="EMBL" id="FOOE01000026">
    <property type="protein sequence ID" value="SFG10820.1"/>
    <property type="molecule type" value="Genomic_DNA"/>
</dbReference>
<accession>A0A1I2P5R5</accession>
<protein>
    <recommendedName>
        <fullName evidence="3">Acetyltransferase (GNAT) family protein</fullName>
    </recommendedName>
</protein>
<dbReference type="AlphaFoldDB" id="A0A1I2P5R5"/>